<sequence>MIRPARPDDAEIIRAIWNRHIRETTATFHAVEKTPEEVRDRIATAPVFVAEGAGQVVGFAHYGQFRAGDGYRHTAEHTLYVDPASKGHGLGRALLSAVEDHARVARFHSLWAAISAENESGIGFHAACGFTQVATLPEAGRKFDRWIDLVLMQKRL</sequence>
<accession>A0A5J5GPD3</accession>
<proteinExistence type="predicted"/>
<dbReference type="InterPro" id="IPR000182">
    <property type="entry name" value="GNAT_dom"/>
</dbReference>
<evidence type="ECO:0000313" key="5">
    <source>
        <dbReference type="Proteomes" id="UP000326554"/>
    </source>
</evidence>
<keyword evidence="5" id="KW-1185">Reference proteome</keyword>
<evidence type="ECO:0000256" key="1">
    <source>
        <dbReference type="ARBA" id="ARBA00022679"/>
    </source>
</evidence>
<comment type="caution">
    <text evidence="4">The sequence shown here is derived from an EMBL/GenBank/DDBJ whole genome shotgun (WGS) entry which is preliminary data.</text>
</comment>
<dbReference type="PANTHER" id="PTHR43072">
    <property type="entry name" value="N-ACETYLTRANSFERASE"/>
    <property type="match status" value="1"/>
</dbReference>
<dbReference type="PROSITE" id="PS51186">
    <property type="entry name" value="GNAT"/>
    <property type="match status" value="1"/>
</dbReference>
<dbReference type="AlphaFoldDB" id="A0A5J5GPD3"/>
<dbReference type="CDD" id="cd04301">
    <property type="entry name" value="NAT_SF"/>
    <property type="match status" value="1"/>
</dbReference>
<dbReference type="Pfam" id="PF13420">
    <property type="entry name" value="Acetyltransf_4"/>
    <property type="match status" value="1"/>
</dbReference>
<dbReference type="GO" id="GO:0016747">
    <property type="term" value="F:acyltransferase activity, transferring groups other than amino-acyl groups"/>
    <property type="evidence" value="ECO:0007669"/>
    <property type="project" value="InterPro"/>
</dbReference>
<keyword evidence="2" id="KW-0012">Acyltransferase</keyword>
<gene>
    <name evidence="4" type="ORF">F3S47_01205</name>
</gene>
<feature type="domain" description="N-acetyltransferase" evidence="3">
    <location>
        <begin position="1"/>
        <end position="156"/>
    </location>
</feature>
<evidence type="ECO:0000259" key="3">
    <source>
        <dbReference type="PROSITE" id="PS51186"/>
    </source>
</evidence>
<organism evidence="4 5">
    <name type="scientific">Histidinibacterium aquaticum</name>
    <dbReference type="NCBI Taxonomy" id="2613962"/>
    <lineage>
        <taxon>Bacteria</taxon>
        <taxon>Pseudomonadati</taxon>
        <taxon>Pseudomonadota</taxon>
        <taxon>Alphaproteobacteria</taxon>
        <taxon>Rhodobacterales</taxon>
        <taxon>Paracoccaceae</taxon>
        <taxon>Histidinibacterium</taxon>
    </lineage>
</organism>
<reference evidence="4 5" key="1">
    <citation type="submission" date="2019-09" db="EMBL/GenBank/DDBJ databases">
        <authorList>
            <person name="Park J.-S."/>
            <person name="Choi H.-J."/>
        </authorList>
    </citation>
    <scope>NUCLEOTIDE SEQUENCE [LARGE SCALE GENOMIC DNA]</scope>
    <source>
        <strain evidence="4 5">176SS1-4</strain>
    </source>
</reference>
<name>A0A5J5GPD3_9RHOB</name>
<dbReference type="SUPFAM" id="SSF55729">
    <property type="entry name" value="Acyl-CoA N-acyltransferases (Nat)"/>
    <property type="match status" value="1"/>
</dbReference>
<keyword evidence="1 4" id="KW-0808">Transferase</keyword>
<dbReference type="RefSeq" id="WP_150443400.1">
    <property type="nucleotide sequence ID" value="NZ_VYQE01000001.1"/>
</dbReference>
<protein>
    <submittedName>
        <fullName evidence="4">N-acetyltransferase family protein</fullName>
    </submittedName>
</protein>
<dbReference type="PANTHER" id="PTHR43072:SF23">
    <property type="entry name" value="UPF0039 PROTEIN C11D3.02C"/>
    <property type="match status" value="1"/>
</dbReference>
<evidence type="ECO:0000313" key="4">
    <source>
        <dbReference type="EMBL" id="KAA9009915.1"/>
    </source>
</evidence>
<dbReference type="Gene3D" id="3.40.630.30">
    <property type="match status" value="1"/>
</dbReference>
<dbReference type="InterPro" id="IPR016181">
    <property type="entry name" value="Acyl_CoA_acyltransferase"/>
</dbReference>
<dbReference type="EMBL" id="VYQE01000001">
    <property type="protein sequence ID" value="KAA9009915.1"/>
    <property type="molecule type" value="Genomic_DNA"/>
</dbReference>
<evidence type="ECO:0000256" key="2">
    <source>
        <dbReference type="ARBA" id="ARBA00023315"/>
    </source>
</evidence>
<dbReference type="Proteomes" id="UP000326554">
    <property type="component" value="Unassembled WGS sequence"/>
</dbReference>